<dbReference type="InterPro" id="IPR044034">
    <property type="entry name" value="NAC-like_UBA"/>
</dbReference>
<accession>T0ZN75</accession>
<dbReference type="Pfam" id="PF01849">
    <property type="entry name" value="NAC"/>
    <property type="match status" value="1"/>
</dbReference>
<name>T0ZN75_9ZZZZ</name>
<evidence type="ECO:0000256" key="1">
    <source>
        <dbReference type="ARBA" id="ARBA00022448"/>
    </source>
</evidence>
<dbReference type="InterPro" id="IPR005231">
    <property type="entry name" value="NAC_arc"/>
</dbReference>
<dbReference type="InterPro" id="IPR002715">
    <property type="entry name" value="Nas_poly-pep-assoc_cplx_dom"/>
</dbReference>
<proteinExistence type="predicted"/>
<evidence type="ECO:0000256" key="2">
    <source>
        <dbReference type="ARBA" id="ARBA00022884"/>
    </source>
</evidence>
<dbReference type="InterPro" id="IPR038187">
    <property type="entry name" value="NAC_A/B_dom_sf"/>
</dbReference>
<evidence type="ECO:0000259" key="4">
    <source>
        <dbReference type="PROSITE" id="PS51151"/>
    </source>
</evidence>
<dbReference type="GO" id="GO:0015031">
    <property type="term" value="P:protein transport"/>
    <property type="evidence" value="ECO:0007669"/>
    <property type="project" value="UniProtKB-KW"/>
</dbReference>
<evidence type="ECO:0000313" key="5">
    <source>
        <dbReference type="EMBL" id="EQD30159.1"/>
    </source>
</evidence>
<reference evidence="5" key="1">
    <citation type="submission" date="2013-08" db="EMBL/GenBank/DDBJ databases">
        <authorList>
            <person name="Mendez C."/>
            <person name="Richter M."/>
            <person name="Ferrer M."/>
            <person name="Sanchez J."/>
        </authorList>
    </citation>
    <scope>NUCLEOTIDE SEQUENCE</scope>
</reference>
<dbReference type="GO" id="GO:0003723">
    <property type="term" value="F:RNA binding"/>
    <property type="evidence" value="ECO:0007669"/>
    <property type="project" value="UniProtKB-KW"/>
</dbReference>
<dbReference type="Pfam" id="PF19026">
    <property type="entry name" value="UBA_HYPK"/>
    <property type="match status" value="1"/>
</dbReference>
<dbReference type="SMART" id="SM01407">
    <property type="entry name" value="NAC"/>
    <property type="match status" value="1"/>
</dbReference>
<dbReference type="Gene3D" id="2.20.70.30">
    <property type="entry name" value="Nascent polypeptide-associated complex domain"/>
    <property type="match status" value="1"/>
</dbReference>
<gene>
    <name evidence="5" type="ORF">B2A_14261</name>
</gene>
<sequence length="119" mass="13123">MMPGKMNSREVKRMMAQMGIKSVDMTDVKKVVMEAAAKDYVIENPQVMMIEARGEKYLQISGSMKEIPKQAGAAPNVQYNEDDIKLIMDQAKVDRSSAIDALKKADGEVAQAIINLTTS</sequence>
<protein>
    <submittedName>
        <fullName evidence="5">Nascent polypeptide-associated complex protein</fullName>
    </submittedName>
</protein>
<evidence type="ECO:0000256" key="3">
    <source>
        <dbReference type="ARBA" id="ARBA00022927"/>
    </source>
</evidence>
<reference evidence="5" key="2">
    <citation type="journal article" date="2014" name="ISME J.">
        <title>Microbial stratification in low pH oxic and suboxic macroscopic growths along an acid mine drainage.</title>
        <authorList>
            <person name="Mendez-Garcia C."/>
            <person name="Mesa V."/>
            <person name="Sprenger R.R."/>
            <person name="Richter M."/>
            <person name="Diez M.S."/>
            <person name="Solano J."/>
            <person name="Bargiela R."/>
            <person name="Golyshina O.V."/>
            <person name="Manteca A."/>
            <person name="Ramos J.L."/>
            <person name="Gallego J.R."/>
            <person name="Llorente I."/>
            <person name="Martins Dos Santos V.A."/>
            <person name="Jensen O.N."/>
            <person name="Pelaez A.I."/>
            <person name="Sanchez J."/>
            <person name="Ferrer M."/>
        </authorList>
    </citation>
    <scope>NUCLEOTIDE SEQUENCE</scope>
</reference>
<comment type="caution">
    <text evidence="5">The sequence shown here is derived from an EMBL/GenBank/DDBJ whole genome shotgun (WGS) entry which is preliminary data.</text>
</comment>
<dbReference type="PROSITE" id="PS51151">
    <property type="entry name" value="NAC_AB"/>
    <property type="match status" value="1"/>
</dbReference>
<keyword evidence="2" id="KW-0694">RNA-binding</keyword>
<feature type="domain" description="NAC-A/B" evidence="4">
    <location>
        <begin position="5"/>
        <end position="73"/>
    </location>
</feature>
<dbReference type="NCBIfam" id="TIGR00264">
    <property type="entry name" value="archaeal-type nascent polypeptide-associated complex protein"/>
    <property type="match status" value="1"/>
</dbReference>
<dbReference type="EMBL" id="AUZZ01010337">
    <property type="protein sequence ID" value="EQD30159.1"/>
    <property type="molecule type" value="Genomic_DNA"/>
</dbReference>
<organism evidence="5">
    <name type="scientific">mine drainage metagenome</name>
    <dbReference type="NCBI Taxonomy" id="410659"/>
    <lineage>
        <taxon>unclassified sequences</taxon>
        <taxon>metagenomes</taxon>
        <taxon>ecological metagenomes</taxon>
    </lineage>
</organism>
<dbReference type="AlphaFoldDB" id="T0ZN75"/>
<keyword evidence="1" id="KW-0813">Transport</keyword>
<keyword evidence="3" id="KW-0653">Protein transport</keyword>
<dbReference type="Gene3D" id="1.10.8.10">
    <property type="entry name" value="DNA helicase RuvA subunit, C-terminal domain"/>
    <property type="match status" value="1"/>
</dbReference>